<proteinExistence type="predicted"/>
<gene>
    <name evidence="2" type="ORF">PCAR00345_LOCUS5281</name>
</gene>
<accession>A0A7S4EUD9</accession>
<dbReference type="AlphaFoldDB" id="A0A7S4EUD9"/>
<sequence>MVEISCRSSGSISAGHFSPVLSTFTMLSVGVALRLCLPPSLPHATAQELERLRRENAELRRQSEVLCGVPPSKVEPSEASDAMTARDANAAITVDVANNAGATGALCASHNGESVAASRYLSASGDAAQVHGGEPSLPELHETIAIETADLVDAAKSVVMDGVTVAPPQIKAARAQAHAQREQALRATQGAGASGVTTLPLASNSPDAVTHEDSHVALCVTDARVAPESNASPSAAHAHAQPVATTADQAAYPAASNSGVAADRASLAALPDVAHGATQPAAATLSSEANLMAGSRCRLSQPSSLRSGIPLSSSIHKLALKAATSAAKSAARSSAALMPGGVGQVASPGMLFAANQQVPYFTLDSPSFDSTAAPAYHLEHAAASVQ</sequence>
<name>A0A7S4EUD9_CHRCT</name>
<evidence type="ECO:0000313" key="2">
    <source>
        <dbReference type="EMBL" id="CAE0752694.1"/>
    </source>
</evidence>
<organism evidence="2">
    <name type="scientific">Chrysotila carterae</name>
    <name type="common">Marine alga</name>
    <name type="synonym">Syracosphaera carterae</name>
    <dbReference type="NCBI Taxonomy" id="13221"/>
    <lineage>
        <taxon>Eukaryota</taxon>
        <taxon>Haptista</taxon>
        <taxon>Haptophyta</taxon>
        <taxon>Prymnesiophyceae</taxon>
        <taxon>Isochrysidales</taxon>
        <taxon>Isochrysidaceae</taxon>
        <taxon>Chrysotila</taxon>
    </lineage>
</organism>
<reference evidence="2" key="1">
    <citation type="submission" date="2021-01" db="EMBL/GenBank/DDBJ databases">
        <authorList>
            <person name="Corre E."/>
            <person name="Pelletier E."/>
            <person name="Niang G."/>
            <person name="Scheremetjew M."/>
            <person name="Finn R."/>
            <person name="Kale V."/>
            <person name="Holt S."/>
            <person name="Cochrane G."/>
            <person name="Meng A."/>
            <person name="Brown T."/>
            <person name="Cohen L."/>
        </authorList>
    </citation>
    <scope>NUCLEOTIDE SEQUENCE</scope>
    <source>
        <strain evidence="2">CCMP645</strain>
    </source>
</reference>
<dbReference type="EMBL" id="HBIZ01009044">
    <property type="protein sequence ID" value="CAE0752694.1"/>
    <property type="molecule type" value="Transcribed_RNA"/>
</dbReference>
<feature type="region of interest" description="Disordered" evidence="1">
    <location>
        <begin position="174"/>
        <end position="193"/>
    </location>
</feature>
<evidence type="ECO:0000256" key="1">
    <source>
        <dbReference type="SAM" id="MobiDB-lite"/>
    </source>
</evidence>
<protein>
    <submittedName>
        <fullName evidence="2">Uncharacterized protein</fullName>
    </submittedName>
</protein>